<feature type="compositionally biased region" description="Polar residues" evidence="1">
    <location>
        <begin position="3099"/>
        <end position="3114"/>
    </location>
</feature>
<feature type="compositionally biased region" description="Low complexity" evidence="1">
    <location>
        <begin position="1895"/>
        <end position="1910"/>
    </location>
</feature>
<feature type="compositionally biased region" description="Polar residues" evidence="1">
    <location>
        <begin position="1687"/>
        <end position="1699"/>
    </location>
</feature>
<accession>A0A835T306</accession>
<feature type="compositionally biased region" description="Polar residues" evidence="1">
    <location>
        <begin position="1946"/>
        <end position="1958"/>
    </location>
</feature>
<feature type="compositionally biased region" description="Low complexity" evidence="1">
    <location>
        <begin position="1251"/>
        <end position="1260"/>
    </location>
</feature>
<dbReference type="PANTHER" id="PTHR43081:SF1">
    <property type="entry name" value="ADENYLATE CYCLASE, TERMINAL-DIFFERENTIATION SPECIFIC"/>
    <property type="match status" value="1"/>
</dbReference>
<feature type="region of interest" description="Disordered" evidence="1">
    <location>
        <begin position="3061"/>
        <end position="3118"/>
    </location>
</feature>
<feature type="region of interest" description="Disordered" evidence="1">
    <location>
        <begin position="1929"/>
        <end position="1958"/>
    </location>
</feature>
<dbReference type="Gene3D" id="3.30.70.1230">
    <property type="entry name" value="Nucleotide cyclase"/>
    <property type="match status" value="4"/>
</dbReference>
<dbReference type="InterPro" id="IPR029787">
    <property type="entry name" value="Nucleotide_cyclase"/>
</dbReference>
<dbReference type="GO" id="GO:0035556">
    <property type="term" value="P:intracellular signal transduction"/>
    <property type="evidence" value="ECO:0007669"/>
    <property type="project" value="InterPro"/>
</dbReference>
<sequence length="3284" mass="333385">MLAFIRTYSATVESYRLSGREGQLPPYALCLPRACAHQSYFQAVWSTIAQTHGVTQGVHFDTSASLTPLINSVGGLEAFRIFAEMKTSAAPEEPDEQCVRGSFAFAKGRCALTLGAYAPQVTILLDGGANVTVAQNDVGVSRLPGSDVVWARGGQKNQGTGGSGGGELKPCDATLCPYSALADVLPAPEEGNGSSSSGIGAWHAQASLAGGPGKQPRLVNYSPQSPASLLMGAVNKRSDVLAQLLGYQLLLYLASPSRFLETVAGSKAALVPAVAPGAPAAAAAAAQGSNSNSTAAVSPLHVVEPVRPALLSASTSSGVWRAAGHEQELVARALPVLAEANQHPNHAWGLRMANGAYYLELVENIIEGIEQGLVVPDDIAAATLDELEDRANSSKAWPAAAAAAGGVEHRRRGRALAQKVTEFTDAVKPVELQAALSRAAALAAAFYSPAVYRSNYLASLVTHSLDHTHDMDSAVASQSSGGSTSTAVLVGAVLGSVGGVALLLSIMVGLVVFGSRGGGLHAAMHRRLPWLMMALGLRRRRFKPHNYDISAHAQVKAPGISSRSALLVTDIEDSTRLWEEIAADVMSRALQLHHACIRHLVVEHHGYESATEGDSFILAFQTVKHAVAFATELQSQLLVLPWPQELLMDKTCMPVYTDLPEGFPFTHHEPEDIEAASPRVGAGADAARGAYAGEGAGSPFASAPGVAQSALASQGRRLRRGGSNAAAVDVMDLTCSTARMDGFTQNGYSNSGPPTPTATSMSAAAQMIGRPQPSLAALEHICSIRRSQEGGRRSSVAGGGRSKSAVLPGRLHCLRSSGTSATARESGGSSGSAGTGTPRSKAASILASAAATARAAASAAADRMRWRGDTRGNSTSSLPRLRTPLGRGSLPSGAERSVASRAAIAAPPPASGDLQDGEEAGGVEEAGAAPFWGTHERSTTACVLQRERDSSMQPWRPPQLLIPMSVGGEEEFSSCSWFSSSGRGNGSDEGGSGGGGGTVSGESYGRSDLPDGATVSALTSGNYEILSEPMSPERFHDTAHAVHAHAPRGGHGGERARALLGPGADGHDHLHHHQHHRRRHRRSRHSNGSHEDYDHHHVHEPRDRNSVTAALPPVLPWLPSGNQGYADDDAAMTEVTADDLIGVGANVAAGALAAGTASFALAATADEDESELFRHSDENEDLLSVTAALSTNHHGRSSLPYAADASAPAEYSDGGSVQLYPQLLHMTGSLAMASRPSRSRMSPTGMGGAAAGATTSGPAGVWNRPGAVHSGGGAGGQRPPTLLLPQAPDLEDSTGGDACGSRESRAAEQGQRSTAGECASPSMGAMLRTAAGIATPLSAKGMSRRLTAAGVGYEQVSDFATASSAAGTPEVAAATAAMEVLEAAMPPPLWTLPAQGRTLGQLLSELPPASCFTGATAAGRTRRALMFRGLRVRVGIHTGVNSAAEMQYNAASARIVYGGPCVATCKAIADFANGGQIFLSAAAKEQLDEAVHHHNGGKPPGILVLRLGAYAKEAASVPPPTTNAGLLGQCTPRRMLSRLPPSSNNITALAGGGYAVGGIGGNSMLLHRAQTSAGSAAAAMLDDYSASAAVSRQTTRADGGCGVAAGRPASAVRHSSGLPSAATGGLTLMQQLAASAPVASTAAAAGRGPSTIPMNLMLPASTSEIEAPQRQQQQQPRGDMSKARSLLQLQQEAEPTSSGSRRRALAGDPGVAAGQSTSPPKETAVFWLTSSSLSQRIALVSRPRVPKDHSPLQDVYDAPVGRLSYVVLQVPAAAALMAWDAEIAGGALRLLQDTARSAMRKYTCGAYLSCSQPGELTAAFGSSAAAVRWAEGLRKELLHAPWSEALLAHELCEVVEVPESDSSCSDFFIEEEGSTMGDTDLDAPPHGPTPPRGFAQGRSRSGATSAASASDMQRRVSISSASVGFAGNLSNRQMQRAPREVADRGFSSSRGRGATTQGIRGEATVASITAAGGLAAWISSRLDKAAGLGAGASAPASPLALGSAPRRRHVTAAGLSIAPAASAAAATASPPSTPRASTAETASTASAVVAAATLVSSTASGAITGGGGPATALPPAAQELSTSATLMGPFTHVPSRLGLMHRPPMTPQALSPLPAPPTAAVAVATPAASITGDSTPMSTTGLLPPQNGHLLSRANAAAPSSQVSNPPCSDYSPRTSMGAWPCSGGSQLRAGASSAPDAAAGVDPATEAGTLAEPMEPEDDGAAPSVPTEVSASMYLPEKRLHEASAHGHPAASDTTAVHDLLASPRCSAQLVAPLEPAGGGSRGTTSMAAAVAEYMEARWSQARAGDGDGTGAAVAGQGSSMCGRNSLSSALDGLQAGELHAASLEPMSTDDPATAAGSTVSGAGTGQRGGQQPQSPLSPITPRSPKDSPLVQHQPQSQRQHNAPPPAPHLHNLRLGSSTSLEAELRQGGVAGAWSMPGAHQVTACCNGMNAHHGKGADVLESIAEPMPDSAFDAAATADAASVTVPGLSLVPQGPVERNQLASLEELLPQCLEPRGLPREWQSEQQNVILEDQAGTRCDSTLVGADGGAPHLLLRGLRIRVGIATGRPTWSAADHTHELAYSGKPVRLAQRLAGAVAACGQVVCCAVTCQEALATQQHELLQQQQLAAAIAQRGSNGNGNGNRTSVGRSLSAQPSSIAEEAHERGVAAGAAGAAADGAAAPAAAAAAAAASAADSAPMLMAFMPVMEGSAPAYLGGRTRDKKKRWKQVVFVVSLFPPDAPPPSLAAVAAVNRPRLPSAALTPAAVRAGDRYAGWLMAVNRSPATPAATPRGAGGVSASLLSFTPGSARSHASMPLLKLAGAARSGMAAVAAVAAAAGLKQPSRAAMAMTPPRTRLTSAAGSFVGRINTGNDMQAGGGYGGSMPLLKLMPMAQANLQASKDRSPEQGAAAGGAEAEQAPEMDGILIGGARGDGDAEGDGDGYEGPAYSSRSDQQPCGAARSRQSLPAATFAPSFAGAPHLPPRSTSSNAGGGRPPAFAGWLRPAQAAAAAAAMPQAPVSQGGSPGECRRTDPLVSLHSSDTGRWSAASPLSDIGFGSLAGGAARPNREPAAGFQGSLPPSLAPGLHGAPKPWSRLRQPATYSGDGSSRDVSNASAVHHSRGSVTVAGVMLAASRSGTGMGASRTSIDVTAESWRVEAPVADGYPGLQQHRRPLELPAADPHPAVLGRGAALSASALGVGGFAGHSLRAAPLLGLQADAVTEERSADLSGALKTTASGLLGGASSPGAPLAVGPLEMTAAEGEHEVVSMLITRSAKSVQASAACD</sequence>
<feature type="region of interest" description="Disordered" evidence="1">
    <location>
        <begin position="2303"/>
        <end position="2324"/>
    </location>
</feature>
<proteinExistence type="predicted"/>
<dbReference type="GO" id="GO:0009190">
    <property type="term" value="P:cyclic nucleotide biosynthetic process"/>
    <property type="evidence" value="ECO:0007669"/>
    <property type="project" value="InterPro"/>
</dbReference>
<evidence type="ECO:0000313" key="3">
    <source>
        <dbReference type="EMBL" id="KAG2436426.1"/>
    </source>
</evidence>
<feature type="region of interest" description="Disordered" evidence="1">
    <location>
        <begin position="973"/>
        <end position="1015"/>
    </location>
</feature>
<dbReference type="Pfam" id="PF00211">
    <property type="entry name" value="Guanylate_cyc"/>
    <property type="match status" value="1"/>
</dbReference>
<dbReference type="Proteomes" id="UP000650467">
    <property type="component" value="Unassembled WGS sequence"/>
</dbReference>
<evidence type="ECO:0000313" key="4">
    <source>
        <dbReference type="Proteomes" id="UP000650467"/>
    </source>
</evidence>
<keyword evidence="4" id="KW-1185">Reference proteome</keyword>
<evidence type="ECO:0000259" key="2">
    <source>
        <dbReference type="PROSITE" id="PS50125"/>
    </source>
</evidence>
<name>A0A835T306_CHLIN</name>
<feature type="region of interest" description="Disordered" evidence="1">
    <location>
        <begin position="1234"/>
        <end position="1319"/>
    </location>
</feature>
<feature type="compositionally biased region" description="Low complexity" evidence="1">
    <location>
        <begin position="1234"/>
        <end position="1244"/>
    </location>
</feature>
<feature type="domain" description="Guanylate cyclase" evidence="2">
    <location>
        <begin position="565"/>
        <end position="626"/>
    </location>
</feature>
<feature type="region of interest" description="Disordered" evidence="1">
    <location>
        <begin position="1043"/>
        <end position="1102"/>
    </location>
</feature>
<feature type="region of interest" description="Disordered" evidence="1">
    <location>
        <begin position="3011"/>
        <end position="3047"/>
    </location>
</feature>
<dbReference type="EMBL" id="JAEHOC010000013">
    <property type="protein sequence ID" value="KAG2436426.1"/>
    <property type="molecule type" value="Genomic_DNA"/>
</dbReference>
<feature type="compositionally biased region" description="Low complexity" evidence="1">
    <location>
        <begin position="2634"/>
        <end position="2650"/>
    </location>
</feature>
<feature type="compositionally biased region" description="Low complexity" evidence="1">
    <location>
        <begin position="2905"/>
        <end position="2918"/>
    </location>
</feature>
<feature type="compositionally biased region" description="Low complexity" evidence="1">
    <location>
        <begin position="973"/>
        <end position="982"/>
    </location>
</feature>
<feature type="compositionally biased region" description="Low complexity" evidence="1">
    <location>
        <begin position="815"/>
        <end position="827"/>
    </location>
</feature>
<dbReference type="PANTHER" id="PTHR43081">
    <property type="entry name" value="ADENYLATE CYCLASE, TERMINAL-DIFFERENTIATION SPECIFIC-RELATED"/>
    <property type="match status" value="1"/>
</dbReference>
<organism evidence="3 4">
    <name type="scientific">Chlamydomonas incerta</name>
    <dbReference type="NCBI Taxonomy" id="51695"/>
    <lineage>
        <taxon>Eukaryota</taxon>
        <taxon>Viridiplantae</taxon>
        <taxon>Chlorophyta</taxon>
        <taxon>core chlorophytes</taxon>
        <taxon>Chlorophyceae</taxon>
        <taxon>CS clade</taxon>
        <taxon>Chlamydomonadales</taxon>
        <taxon>Chlamydomonadaceae</taxon>
        <taxon>Chlamydomonas</taxon>
    </lineage>
</organism>
<comment type="caution">
    <text evidence="3">The sequence shown here is derived from an EMBL/GenBank/DDBJ whole genome shotgun (WGS) entry which is preliminary data.</text>
</comment>
<dbReference type="PROSITE" id="PS50125">
    <property type="entry name" value="GUANYLATE_CYCLASE_2"/>
    <property type="match status" value="1"/>
</dbReference>
<dbReference type="InterPro" id="IPR001054">
    <property type="entry name" value="A/G_cyclase"/>
</dbReference>
<feature type="region of interest" description="Disordered" evidence="1">
    <location>
        <begin position="1664"/>
        <end position="1719"/>
    </location>
</feature>
<feature type="compositionally biased region" description="Basic and acidic residues" evidence="1">
    <location>
        <begin position="1088"/>
        <end position="1102"/>
    </location>
</feature>
<feature type="region of interest" description="Disordered" evidence="1">
    <location>
        <begin position="1874"/>
        <end position="1913"/>
    </location>
</feature>
<feature type="region of interest" description="Disordered" evidence="1">
    <location>
        <begin position="786"/>
        <end position="840"/>
    </location>
</feature>
<feature type="region of interest" description="Disordered" evidence="1">
    <location>
        <begin position="2347"/>
        <end position="2414"/>
    </location>
</feature>
<gene>
    <name evidence="3" type="ORF">HXX76_006729</name>
</gene>
<feature type="compositionally biased region" description="Gly residues" evidence="1">
    <location>
        <begin position="983"/>
        <end position="999"/>
    </location>
</feature>
<dbReference type="InterPro" id="IPR050697">
    <property type="entry name" value="Adenylyl/Guanylyl_Cyclase_3/4"/>
</dbReference>
<evidence type="ECO:0000256" key="1">
    <source>
        <dbReference type="SAM" id="MobiDB-lite"/>
    </source>
</evidence>
<dbReference type="OrthoDB" id="546707at2759"/>
<feature type="compositionally biased region" description="Low complexity" evidence="1">
    <location>
        <begin position="1668"/>
        <end position="1677"/>
    </location>
</feature>
<dbReference type="SUPFAM" id="SSF55073">
    <property type="entry name" value="Nucleotide cyclase"/>
    <property type="match status" value="2"/>
</dbReference>
<protein>
    <recommendedName>
        <fullName evidence="2">Guanylate cyclase domain-containing protein</fullName>
    </recommendedName>
</protein>
<feature type="region of interest" description="Disordered" evidence="1">
    <location>
        <begin position="2896"/>
        <end position="2998"/>
    </location>
</feature>
<feature type="region of interest" description="Disordered" evidence="1">
    <location>
        <begin position="2634"/>
        <end position="2664"/>
    </location>
</feature>
<feature type="compositionally biased region" description="Low complexity" evidence="1">
    <location>
        <begin position="2354"/>
        <end position="2363"/>
    </location>
</feature>
<reference evidence="3" key="1">
    <citation type="journal article" date="2020" name="bioRxiv">
        <title>Comparative genomics of Chlamydomonas.</title>
        <authorList>
            <person name="Craig R.J."/>
            <person name="Hasan A.R."/>
            <person name="Ness R.W."/>
            <person name="Keightley P.D."/>
        </authorList>
    </citation>
    <scope>NUCLEOTIDE SEQUENCE</scope>
    <source>
        <strain evidence="3">SAG 7.73</strain>
    </source>
</reference>
<feature type="compositionally biased region" description="Polar residues" evidence="1">
    <location>
        <begin position="2392"/>
        <end position="2401"/>
    </location>
</feature>
<feature type="compositionally biased region" description="Basic residues" evidence="1">
    <location>
        <begin position="1069"/>
        <end position="1087"/>
    </location>
</feature>
<feature type="region of interest" description="Disordered" evidence="1">
    <location>
        <begin position="862"/>
        <end position="900"/>
    </location>
</feature>